<evidence type="ECO:0000313" key="7">
    <source>
        <dbReference type="EMBL" id="MFB9210103.1"/>
    </source>
</evidence>
<dbReference type="InterPro" id="IPR003439">
    <property type="entry name" value="ABC_transporter-like_ATP-bd"/>
</dbReference>
<dbReference type="InterPro" id="IPR003593">
    <property type="entry name" value="AAA+_ATPase"/>
</dbReference>
<keyword evidence="3" id="KW-0547">Nucleotide-binding</keyword>
<evidence type="ECO:0000256" key="3">
    <source>
        <dbReference type="ARBA" id="ARBA00022741"/>
    </source>
</evidence>
<dbReference type="PANTHER" id="PTHR43776:SF7">
    <property type="entry name" value="D,D-DIPEPTIDE TRANSPORT ATP-BINDING PROTEIN DDPF-RELATED"/>
    <property type="match status" value="1"/>
</dbReference>
<dbReference type="GO" id="GO:0005524">
    <property type="term" value="F:ATP binding"/>
    <property type="evidence" value="ECO:0007669"/>
    <property type="project" value="UniProtKB-KW"/>
</dbReference>
<evidence type="ECO:0000313" key="8">
    <source>
        <dbReference type="Proteomes" id="UP001589647"/>
    </source>
</evidence>
<accession>A0ABV5IZW5</accession>
<dbReference type="SMART" id="SM00382">
    <property type="entry name" value="AAA"/>
    <property type="match status" value="2"/>
</dbReference>
<dbReference type="PROSITE" id="PS50893">
    <property type="entry name" value="ABC_TRANSPORTER_2"/>
    <property type="match status" value="2"/>
</dbReference>
<feature type="domain" description="ABC transporter" evidence="6">
    <location>
        <begin position="244"/>
        <end position="458"/>
    </location>
</feature>
<protein>
    <submittedName>
        <fullName evidence="7">ABC transporter ATP-binding protein</fullName>
    </submittedName>
</protein>
<dbReference type="Gene3D" id="3.40.50.300">
    <property type="entry name" value="P-loop containing nucleotide triphosphate hydrolases"/>
    <property type="match status" value="2"/>
</dbReference>
<keyword evidence="8" id="KW-1185">Reference proteome</keyword>
<comment type="similarity">
    <text evidence="1">Belongs to the ABC transporter superfamily.</text>
</comment>
<dbReference type="InterPro" id="IPR050319">
    <property type="entry name" value="ABC_transp_ATP-bind"/>
</dbReference>
<dbReference type="EMBL" id="JBHMEI010000111">
    <property type="protein sequence ID" value="MFB9210103.1"/>
    <property type="molecule type" value="Genomic_DNA"/>
</dbReference>
<evidence type="ECO:0000256" key="5">
    <source>
        <dbReference type="SAM" id="MobiDB-lite"/>
    </source>
</evidence>
<feature type="compositionally biased region" description="Low complexity" evidence="5">
    <location>
        <begin position="223"/>
        <end position="240"/>
    </location>
</feature>
<evidence type="ECO:0000256" key="2">
    <source>
        <dbReference type="ARBA" id="ARBA00022448"/>
    </source>
</evidence>
<sequence>MSPYAQVTGLTVAAPGGPALLAGVDLTAHPGRVLALVGASGSGKTTLLRALLGDLPPRAARQAGQARVLGVDVFGCGPDALRELRRRRLAFVGQDPGSALNPRMRVAAVVAETGTGLTRDDIADLLGEVGLADVPDLARRRTVELSGGQQRRVALARALARRPDLLLLDEPTAGLDPAARSEIGTLLRRLAREQGIAVVMSCHDRDLVAEVADDVLELPGGLPAQSSAPRPPGGSRAAAQEAGLRAEGLAAHVGPARLHVLRGVDLHAPAGVAVGVVGPSGSGKTTLLRALVGLHPRSAGTLTLDGLTLHPDVRRRGRELQRRVQFVPQNPMGALNPSVTVGDALLRPVRLHRRRPRPAGPQRVDELLEQVGLSPGHAGRYPHELSGGQRQRVSIARALAAEPDVLICDEVTSALDDGTARAVMDLLTGLREAQGTAVIFASHDLRLVQEYADNVLTV</sequence>
<dbReference type="PANTHER" id="PTHR43776">
    <property type="entry name" value="TRANSPORT ATP-BINDING PROTEIN"/>
    <property type="match status" value="1"/>
</dbReference>
<keyword evidence="2" id="KW-0813">Transport</keyword>
<feature type="domain" description="ABC transporter" evidence="6">
    <location>
        <begin position="5"/>
        <end position="245"/>
    </location>
</feature>
<name>A0ABV5IZW5_9ACTN</name>
<dbReference type="InterPro" id="IPR017871">
    <property type="entry name" value="ABC_transporter-like_CS"/>
</dbReference>
<keyword evidence="4 7" id="KW-0067">ATP-binding</keyword>
<evidence type="ECO:0000259" key="6">
    <source>
        <dbReference type="PROSITE" id="PS50893"/>
    </source>
</evidence>
<organism evidence="7 8">
    <name type="scientific">Nonomuraea spiralis</name>
    <dbReference type="NCBI Taxonomy" id="46182"/>
    <lineage>
        <taxon>Bacteria</taxon>
        <taxon>Bacillati</taxon>
        <taxon>Actinomycetota</taxon>
        <taxon>Actinomycetes</taxon>
        <taxon>Streptosporangiales</taxon>
        <taxon>Streptosporangiaceae</taxon>
        <taxon>Nonomuraea</taxon>
    </lineage>
</organism>
<feature type="region of interest" description="Disordered" evidence="5">
    <location>
        <begin position="220"/>
        <end position="242"/>
    </location>
</feature>
<dbReference type="PROSITE" id="PS00211">
    <property type="entry name" value="ABC_TRANSPORTER_1"/>
    <property type="match status" value="2"/>
</dbReference>
<dbReference type="Proteomes" id="UP001589647">
    <property type="component" value="Unassembled WGS sequence"/>
</dbReference>
<dbReference type="Pfam" id="PF00005">
    <property type="entry name" value="ABC_tran"/>
    <property type="match status" value="2"/>
</dbReference>
<dbReference type="RefSeq" id="WP_189651202.1">
    <property type="nucleotide sequence ID" value="NZ_BMRC01000018.1"/>
</dbReference>
<dbReference type="SUPFAM" id="SSF52540">
    <property type="entry name" value="P-loop containing nucleoside triphosphate hydrolases"/>
    <property type="match status" value="2"/>
</dbReference>
<proteinExistence type="inferred from homology"/>
<dbReference type="InterPro" id="IPR027417">
    <property type="entry name" value="P-loop_NTPase"/>
</dbReference>
<gene>
    <name evidence="7" type="ORF">ACFFV7_53595</name>
</gene>
<reference evidence="7 8" key="1">
    <citation type="submission" date="2024-09" db="EMBL/GenBank/DDBJ databases">
        <authorList>
            <person name="Sun Q."/>
            <person name="Mori K."/>
        </authorList>
    </citation>
    <scope>NUCLEOTIDE SEQUENCE [LARGE SCALE GENOMIC DNA]</scope>
    <source>
        <strain evidence="7 8">CCM 3426</strain>
    </source>
</reference>
<evidence type="ECO:0000256" key="1">
    <source>
        <dbReference type="ARBA" id="ARBA00005417"/>
    </source>
</evidence>
<dbReference type="CDD" id="cd03257">
    <property type="entry name" value="ABC_NikE_OppD_transporters"/>
    <property type="match status" value="1"/>
</dbReference>
<comment type="caution">
    <text evidence="7">The sequence shown here is derived from an EMBL/GenBank/DDBJ whole genome shotgun (WGS) entry which is preliminary data.</text>
</comment>
<evidence type="ECO:0000256" key="4">
    <source>
        <dbReference type="ARBA" id="ARBA00022840"/>
    </source>
</evidence>